<dbReference type="EMBL" id="WUMU01000005">
    <property type="protein sequence ID" value="MXN17588.1"/>
    <property type="molecule type" value="Genomic_DNA"/>
</dbReference>
<keyword evidence="2" id="KW-0378">Hydrolase</keyword>
<sequence>MQSELIGAPKIDCHLHLFDPARFPYAPDALYRPQGAEIATREQLLAVFASAGVERALLVQPTSGYGTDNSAMLDAIARSGGLWKGIALVAPDISHDALADLKAQGIVGVAYLMAGAAPGAFRDHAALTEKLVDLDMVLDIQFEGDGIFEALEVIGDSPVRLAIDHCGRPDLRAGIDSPAFRALLALSERAAPTVLKLSGQHKFAPFPHPFTAADPFLAELLGAYSPARTVWGSDWPFLRVEERVDYGPLLPLVARQLPDPDDRDQVFRRTALGMFWDTVPTGAS</sequence>
<protein>
    <submittedName>
        <fullName evidence="2">Amidohydrolase family protein</fullName>
    </submittedName>
</protein>
<dbReference type="Proteomes" id="UP000477911">
    <property type="component" value="Unassembled WGS sequence"/>
</dbReference>
<feature type="domain" description="Amidohydrolase-related" evidence="1">
    <location>
        <begin position="11"/>
        <end position="272"/>
    </location>
</feature>
<dbReference type="Pfam" id="PF04909">
    <property type="entry name" value="Amidohydro_2"/>
    <property type="match status" value="1"/>
</dbReference>
<evidence type="ECO:0000259" key="1">
    <source>
        <dbReference type="Pfam" id="PF04909"/>
    </source>
</evidence>
<dbReference type="AlphaFoldDB" id="A0A6L7G231"/>
<dbReference type="InterPro" id="IPR032466">
    <property type="entry name" value="Metal_Hydrolase"/>
</dbReference>
<gene>
    <name evidence="2" type="ORF">GR170_07075</name>
</gene>
<dbReference type="PANTHER" id="PTHR35563:SF2">
    <property type="entry name" value="BARREL METAL-DEPENDENT HYDROLASE, PUTATIVE (AFU_ORTHOLOGUE AFUA_1G16240)-RELATED"/>
    <property type="match status" value="1"/>
</dbReference>
<dbReference type="RefSeq" id="WP_160893066.1">
    <property type="nucleotide sequence ID" value="NZ_WUMU01000005.1"/>
</dbReference>
<dbReference type="InterPro" id="IPR006680">
    <property type="entry name" value="Amidohydro-rel"/>
</dbReference>
<evidence type="ECO:0000313" key="2">
    <source>
        <dbReference type="EMBL" id="MXN17588.1"/>
    </source>
</evidence>
<evidence type="ECO:0000313" key="3">
    <source>
        <dbReference type="Proteomes" id="UP000477911"/>
    </source>
</evidence>
<proteinExistence type="predicted"/>
<comment type="caution">
    <text evidence="2">The sequence shown here is derived from an EMBL/GenBank/DDBJ whole genome shotgun (WGS) entry which is preliminary data.</text>
</comment>
<organism evidence="2 3">
    <name type="scientific">Pseudooceanicola albus</name>
    <dbReference type="NCBI Taxonomy" id="2692189"/>
    <lineage>
        <taxon>Bacteria</taxon>
        <taxon>Pseudomonadati</taxon>
        <taxon>Pseudomonadota</taxon>
        <taxon>Alphaproteobacteria</taxon>
        <taxon>Rhodobacterales</taxon>
        <taxon>Paracoccaceae</taxon>
        <taxon>Pseudooceanicola</taxon>
    </lineage>
</organism>
<dbReference type="SUPFAM" id="SSF51556">
    <property type="entry name" value="Metallo-dependent hydrolases"/>
    <property type="match status" value="1"/>
</dbReference>
<dbReference type="GO" id="GO:0016787">
    <property type="term" value="F:hydrolase activity"/>
    <property type="evidence" value="ECO:0007669"/>
    <property type="project" value="UniProtKB-KW"/>
</dbReference>
<dbReference type="PANTHER" id="PTHR35563">
    <property type="entry name" value="BARREL METAL-DEPENDENT HYDROLASE, PUTATIVE (AFU_ORTHOLOGUE AFUA_1G16240)-RELATED"/>
    <property type="match status" value="1"/>
</dbReference>
<dbReference type="InterPro" id="IPR052358">
    <property type="entry name" value="Aro_Compnd_Degr_Hydrolases"/>
</dbReference>
<accession>A0A6L7G231</accession>
<name>A0A6L7G231_9RHOB</name>
<dbReference type="Gene3D" id="3.20.20.140">
    <property type="entry name" value="Metal-dependent hydrolases"/>
    <property type="match status" value="1"/>
</dbReference>
<keyword evidence="3" id="KW-1185">Reference proteome</keyword>
<reference evidence="2 3" key="1">
    <citation type="submission" date="2019-12" db="EMBL/GenBank/DDBJ databases">
        <authorList>
            <person name="Li M."/>
        </authorList>
    </citation>
    <scope>NUCLEOTIDE SEQUENCE [LARGE SCALE GENOMIC DNA]</scope>
    <source>
        <strain evidence="2 3">GBMRC 2024</strain>
    </source>
</reference>